<feature type="non-terminal residue" evidence="1">
    <location>
        <position position="38"/>
    </location>
</feature>
<proteinExistence type="predicted"/>
<accession>A0A540WUP3</accession>
<comment type="caution">
    <text evidence="1">The sequence shown here is derived from an EMBL/GenBank/DDBJ whole genome shotgun (WGS) entry which is preliminary data.</text>
</comment>
<evidence type="ECO:0000313" key="2">
    <source>
        <dbReference type="Proteomes" id="UP000315369"/>
    </source>
</evidence>
<keyword evidence="2" id="KW-1185">Reference proteome</keyword>
<gene>
    <name evidence="1" type="ORF">FJV41_27630</name>
</gene>
<name>A0A540WUP3_9BACT</name>
<dbReference type="AlphaFoldDB" id="A0A540WUP3"/>
<reference evidence="1 2" key="1">
    <citation type="submission" date="2019-06" db="EMBL/GenBank/DDBJ databases">
        <authorList>
            <person name="Livingstone P."/>
            <person name="Whitworth D."/>
        </authorList>
    </citation>
    <scope>NUCLEOTIDE SEQUENCE [LARGE SCALE GENOMIC DNA]</scope>
    <source>
        <strain evidence="1 2">AM401</strain>
    </source>
</reference>
<dbReference type="Proteomes" id="UP000315369">
    <property type="component" value="Unassembled WGS sequence"/>
</dbReference>
<dbReference type="EMBL" id="VIFM01000127">
    <property type="protein sequence ID" value="TQF12738.1"/>
    <property type="molecule type" value="Genomic_DNA"/>
</dbReference>
<protein>
    <submittedName>
        <fullName evidence="1">Hsp33 family molecular chaperone HslO</fullName>
    </submittedName>
</protein>
<organism evidence="1 2">
    <name type="scientific">Myxococcus llanfairpwllgwyngyllgogerychwyrndrobwllllantysiliogogogochensis</name>
    <dbReference type="NCBI Taxonomy" id="2590453"/>
    <lineage>
        <taxon>Bacteria</taxon>
        <taxon>Pseudomonadati</taxon>
        <taxon>Myxococcota</taxon>
        <taxon>Myxococcia</taxon>
        <taxon>Myxococcales</taxon>
        <taxon>Cystobacterineae</taxon>
        <taxon>Myxococcaceae</taxon>
        <taxon>Myxococcus</taxon>
    </lineage>
</organism>
<sequence length="38" mass="4089">MSDELVSGLLKKSDVRVVLALTTDLSRQARATHHTAPA</sequence>
<evidence type="ECO:0000313" key="1">
    <source>
        <dbReference type="EMBL" id="TQF12738.1"/>
    </source>
</evidence>